<feature type="region of interest" description="Disordered" evidence="1">
    <location>
        <begin position="1"/>
        <end position="28"/>
    </location>
</feature>
<evidence type="ECO:0000313" key="3">
    <source>
        <dbReference type="Proteomes" id="UP000299102"/>
    </source>
</evidence>
<evidence type="ECO:0000256" key="1">
    <source>
        <dbReference type="SAM" id="MobiDB-lite"/>
    </source>
</evidence>
<gene>
    <name evidence="2" type="ORF">EVAR_94649_1</name>
</gene>
<proteinExistence type="predicted"/>
<dbReference type="EMBL" id="BGZK01000224">
    <property type="protein sequence ID" value="GBP29809.1"/>
    <property type="molecule type" value="Genomic_DNA"/>
</dbReference>
<keyword evidence="3" id="KW-1185">Reference proteome</keyword>
<name>A0A4C1UU39_EUMVA</name>
<evidence type="ECO:0000313" key="2">
    <source>
        <dbReference type="EMBL" id="GBP29809.1"/>
    </source>
</evidence>
<protein>
    <submittedName>
        <fullName evidence="2">Uncharacterized protein</fullName>
    </submittedName>
</protein>
<sequence length="80" mass="8975">MGVMEGSARTTRTGANFLAPKTDEPEKRPRRTLNVILNGDRHTVRRHAALAQSAVCRVSWFAYFILLPGVSLHFEPNMPL</sequence>
<comment type="caution">
    <text evidence="2">The sequence shown here is derived from an EMBL/GenBank/DDBJ whole genome shotgun (WGS) entry which is preliminary data.</text>
</comment>
<accession>A0A4C1UU39</accession>
<organism evidence="2 3">
    <name type="scientific">Eumeta variegata</name>
    <name type="common">Bagworm moth</name>
    <name type="synonym">Eumeta japonica</name>
    <dbReference type="NCBI Taxonomy" id="151549"/>
    <lineage>
        <taxon>Eukaryota</taxon>
        <taxon>Metazoa</taxon>
        <taxon>Ecdysozoa</taxon>
        <taxon>Arthropoda</taxon>
        <taxon>Hexapoda</taxon>
        <taxon>Insecta</taxon>
        <taxon>Pterygota</taxon>
        <taxon>Neoptera</taxon>
        <taxon>Endopterygota</taxon>
        <taxon>Lepidoptera</taxon>
        <taxon>Glossata</taxon>
        <taxon>Ditrysia</taxon>
        <taxon>Tineoidea</taxon>
        <taxon>Psychidae</taxon>
        <taxon>Oiketicinae</taxon>
        <taxon>Eumeta</taxon>
    </lineage>
</organism>
<dbReference type="AlphaFoldDB" id="A0A4C1UU39"/>
<dbReference type="Proteomes" id="UP000299102">
    <property type="component" value="Unassembled WGS sequence"/>
</dbReference>
<reference evidence="2 3" key="1">
    <citation type="journal article" date="2019" name="Commun. Biol.">
        <title>The bagworm genome reveals a unique fibroin gene that provides high tensile strength.</title>
        <authorList>
            <person name="Kono N."/>
            <person name="Nakamura H."/>
            <person name="Ohtoshi R."/>
            <person name="Tomita M."/>
            <person name="Numata K."/>
            <person name="Arakawa K."/>
        </authorList>
    </citation>
    <scope>NUCLEOTIDE SEQUENCE [LARGE SCALE GENOMIC DNA]</scope>
</reference>